<keyword evidence="3" id="KW-1185">Reference proteome</keyword>
<dbReference type="AlphaFoldDB" id="A0A2N3XRJ1"/>
<organism evidence="2 3">
    <name type="scientific">Saccharopolyspora spinosa</name>
    <dbReference type="NCBI Taxonomy" id="60894"/>
    <lineage>
        <taxon>Bacteria</taxon>
        <taxon>Bacillati</taxon>
        <taxon>Actinomycetota</taxon>
        <taxon>Actinomycetes</taxon>
        <taxon>Pseudonocardiales</taxon>
        <taxon>Pseudonocardiaceae</taxon>
        <taxon>Saccharopolyspora</taxon>
    </lineage>
</organism>
<evidence type="ECO:0000256" key="1">
    <source>
        <dbReference type="SAM" id="MobiDB-lite"/>
    </source>
</evidence>
<dbReference type="EMBL" id="PJNB01000001">
    <property type="protein sequence ID" value="PKW13269.1"/>
    <property type="molecule type" value="Genomic_DNA"/>
</dbReference>
<reference evidence="2" key="1">
    <citation type="submission" date="2017-12" db="EMBL/GenBank/DDBJ databases">
        <title>Sequencing the genomes of 1000 Actinobacteria strains.</title>
        <authorList>
            <person name="Klenk H.-P."/>
        </authorList>
    </citation>
    <scope>NUCLEOTIDE SEQUENCE [LARGE SCALE GENOMIC DNA]</scope>
    <source>
        <strain evidence="2">DSM 44228</strain>
    </source>
</reference>
<protein>
    <submittedName>
        <fullName evidence="2">Uncharacterized protein</fullName>
    </submittedName>
</protein>
<feature type="region of interest" description="Disordered" evidence="1">
    <location>
        <begin position="44"/>
        <end position="73"/>
    </location>
</feature>
<proteinExistence type="predicted"/>
<dbReference type="Proteomes" id="UP000233786">
    <property type="component" value="Unassembled WGS sequence"/>
</dbReference>
<comment type="caution">
    <text evidence="2">The sequence shown here is derived from an EMBL/GenBank/DDBJ whole genome shotgun (WGS) entry which is preliminary data.</text>
</comment>
<feature type="compositionally biased region" description="Basic residues" evidence="1">
    <location>
        <begin position="56"/>
        <end position="67"/>
    </location>
</feature>
<sequence length="120" mass="13293">MGSADVELHIDRRILRILVRFVVELLVEQFFEIAETVHSGVMAGEGHLCRPSRSGRPSRARPRRTRRGGGQWRAKVERPAVVTKIAAVAVKASVAVVRPKTVLRNPRATLGTLAERYATT</sequence>
<evidence type="ECO:0000313" key="3">
    <source>
        <dbReference type="Proteomes" id="UP000233786"/>
    </source>
</evidence>
<accession>A0A2N3XRJ1</accession>
<name>A0A2N3XRJ1_SACSN</name>
<evidence type="ECO:0000313" key="2">
    <source>
        <dbReference type="EMBL" id="PKW13269.1"/>
    </source>
</evidence>
<gene>
    <name evidence="2" type="ORF">A8926_0778</name>
</gene>